<dbReference type="GO" id="GO:0003700">
    <property type="term" value="F:DNA-binding transcription factor activity"/>
    <property type="evidence" value="ECO:0007669"/>
    <property type="project" value="TreeGrafter"/>
</dbReference>
<accession>A0A5A7PAU7</accession>
<feature type="compositionally biased region" description="Polar residues" evidence="1">
    <location>
        <begin position="1"/>
        <end position="22"/>
    </location>
</feature>
<proteinExistence type="predicted"/>
<dbReference type="AlphaFoldDB" id="A0A5A7PAU7"/>
<comment type="caution">
    <text evidence="2">The sequence shown here is derived from an EMBL/GenBank/DDBJ whole genome shotgun (WGS) entry which is preliminary data.</text>
</comment>
<reference evidence="3" key="1">
    <citation type="journal article" date="2019" name="Curr. Biol.">
        <title>Genome Sequence of Striga asiatica Provides Insight into the Evolution of Plant Parasitism.</title>
        <authorList>
            <person name="Yoshida S."/>
            <person name="Kim S."/>
            <person name="Wafula E.K."/>
            <person name="Tanskanen J."/>
            <person name="Kim Y.M."/>
            <person name="Honaas L."/>
            <person name="Yang Z."/>
            <person name="Spallek T."/>
            <person name="Conn C.E."/>
            <person name="Ichihashi Y."/>
            <person name="Cheong K."/>
            <person name="Cui S."/>
            <person name="Der J.P."/>
            <person name="Gundlach H."/>
            <person name="Jiao Y."/>
            <person name="Hori C."/>
            <person name="Ishida J.K."/>
            <person name="Kasahara H."/>
            <person name="Kiba T."/>
            <person name="Kim M.S."/>
            <person name="Koo N."/>
            <person name="Laohavisit A."/>
            <person name="Lee Y.H."/>
            <person name="Lumba S."/>
            <person name="McCourt P."/>
            <person name="Mortimer J.C."/>
            <person name="Mutuku J.M."/>
            <person name="Nomura T."/>
            <person name="Sasaki-Sekimoto Y."/>
            <person name="Seto Y."/>
            <person name="Wang Y."/>
            <person name="Wakatake T."/>
            <person name="Sakakibara H."/>
            <person name="Demura T."/>
            <person name="Yamaguchi S."/>
            <person name="Yoneyama K."/>
            <person name="Manabe R.I."/>
            <person name="Nelson D.C."/>
            <person name="Schulman A.H."/>
            <person name="Timko M.P."/>
            <person name="dePamphilis C.W."/>
            <person name="Choi D."/>
            <person name="Shirasu K."/>
        </authorList>
    </citation>
    <scope>NUCLEOTIDE SEQUENCE [LARGE SCALE GENOMIC DNA]</scope>
    <source>
        <strain evidence="3">cv. UVA1</strain>
    </source>
</reference>
<evidence type="ECO:0000313" key="3">
    <source>
        <dbReference type="Proteomes" id="UP000325081"/>
    </source>
</evidence>
<dbReference type="GO" id="GO:0000978">
    <property type="term" value="F:RNA polymerase II cis-regulatory region sequence-specific DNA binding"/>
    <property type="evidence" value="ECO:0007669"/>
    <property type="project" value="TreeGrafter"/>
</dbReference>
<dbReference type="OrthoDB" id="60033at2759"/>
<dbReference type="Proteomes" id="UP000325081">
    <property type="component" value="Unassembled WGS sequence"/>
</dbReference>
<gene>
    <name evidence="2" type="ORF">STAS_05619</name>
</gene>
<name>A0A5A7PAU7_STRAF</name>
<dbReference type="GO" id="GO:0034605">
    <property type="term" value="P:cellular response to heat"/>
    <property type="evidence" value="ECO:0007669"/>
    <property type="project" value="TreeGrafter"/>
</dbReference>
<feature type="region of interest" description="Disordered" evidence="1">
    <location>
        <begin position="171"/>
        <end position="191"/>
    </location>
</feature>
<dbReference type="PANTHER" id="PTHR10015">
    <property type="entry name" value="HEAT SHOCK TRANSCRIPTION FACTOR"/>
    <property type="match status" value="1"/>
</dbReference>
<protein>
    <submittedName>
        <fullName evidence="2">Heat Stress Transcription Factor family protein</fullName>
    </submittedName>
</protein>
<dbReference type="EMBL" id="BKCP01004224">
    <property type="protein sequence ID" value="GER29734.1"/>
    <property type="molecule type" value="Genomic_DNA"/>
</dbReference>
<dbReference type="GO" id="GO:0005634">
    <property type="term" value="C:nucleus"/>
    <property type="evidence" value="ECO:0007669"/>
    <property type="project" value="TreeGrafter"/>
</dbReference>
<evidence type="ECO:0000313" key="2">
    <source>
        <dbReference type="EMBL" id="GER29734.1"/>
    </source>
</evidence>
<evidence type="ECO:0000256" key="1">
    <source>
        <dbReference type="SAM" id="MobiDB-lite"/>
    </source>
</evidence>
<keyword evidence="3" id="KW-1185">Reference proteome</keyword>
<feature type="region of interest" description="Disordered" evidence="1">
    <location>
        <begin position="61"/>
        <end position="86"/>
    </location>
</feature>
<sequence length="282" mass="32596">MQFNQNQGSSRRYTVIKNSNRGPHQKGILQGFRKIDPDKWEFANESFLKGQKQFLKNIRRRKSTPPAPAPASPASPPPPPSQRQPTVPCVELGRFGSDAEADTLRRDRQVLLTELVKLRQQQQITRAYLHQMELRLQSTERRQQHMMGFLARAMRNPDFIRQLVRQKERRRRREIEEAAAAEEGRKRRQRQRQIECSVKAEKVEFGEVSELEALALEMQGLGRKRGQEEIESGNYYRDLDEGFWEELLSGEIAGGVWRDEGEEEEDVGVLADRLGFLGSGQL</sequence>
<dbReference type="GO" id="GO:0006357">
    <property type="term" value="P:regulation of transcription by RNA polymerase II"/>
    <property type="evidence" value="ECO:0007669"/>
    <property type="project" value="TreeGrafter"/>
</dbReference>
<dbReference type="PANTHER" id="PTHR10015:SF322">
    <property type="entry name" value="HEAT STRESS TRANSCRIPTION FACTOR A-7A"/>
    <property type="match status" value="1"/>
</dbReference>
<feature type="compositionally biased region" description="Pro residues" evidence="1">
    <location>
        <begin position="65"/>
        <end position="82"/>
    </location>
</feature>
<feature type="region of interest" description="Disordered" evidence="1">
    <location>
        <begin position="1"/>
        <end position="29"/>
    </location>
</feature>
<organism evidence="2 3">
    <name type="scientific">Striga asiatica</name>
    <name type="common">Asiatic witchweed</name>
    <name type="synonym">Buchnera asiatica</name>
    <dbReference type="NCBI Taxonomy" id="4170"/>
    <lineage>
        <taxon>Eukaryota</taxon>
        <taxon>Viridiplantae</taxon>
        <taxon>Streptophyta</taxon>
        <taxon>Embryophyta</taxon>
        <taxon>Tracheophyta</taxon>
        <taxon>Spermatophyta</taxon>
        <taxon>Magnoliopsida</taxon>
        <taxon>eudicotyledons</taxon>
        <taxon>Gunneridae</taxon>
        <taxon>Pentapetalae</taxon>
        <taxon>asterids</taxon>
        <taxon>lamiids</taxon>
        <taxon>Lamiales</taxon>
        <taxon>Orobanchaceae</taxon>
        <taxon>Buchnereae</taxon>
        <taxon>Striga</taxon>
    </lineage>
</organism>